<dbReference type="PROSITE" id="PS50110">
    <property type="entry name" value="RESPONSE_REGULATORY"/>
    <property type="match status" value="1"/>
</dbReference>
<dbReference type="Gene3D" id="1.10.10.10">
    <property type="entry name" value="Winged helix-like DNA-binding domain superfamily/Winged helix DNA-binding domain"/>
    <property type="match status" value="1"/>
</dbReference>
<evidence type="ECO:0000256" key="4">
    <source>
        <dbReference type="ARBA" id="ARBA00023125"/>
    </source>
</evidence>
<proteinExistence type="predicted"/>
<dbReference type="InterPro" id="IPR039420">
    <property type="entry name" value="WalR-like"/>
</dbReference>
<evidence type="ECO:0000313" key="13">
    <source>
        <dbReference type="Proteomes" id="UP000437862"/>
    </source>
</evidence>
<dbReference type="FunFam" id="3.40.50.2300:FF:000001">
    <property type="entry name" value="DNA-binding response regulator PhoB"/>
    <property type="match status" value="1"/>
</dbReference>
<dbReference type="InterPro" id="IPR001867">
    <property type="entry name" value="OmpR/PhoB-type_DNA-bd"/>
</dbReference>
<dbReference type="InterPro" id="IPR016032">
    <property type="entry name" value="Sig_transdc_resp-reg_C-effctor"/>
</dbReference>
<evidence type="ECO:0000259" key="9">
    <source>
        <dbReference type="PROSITE" id="PS51755"/>
    </source>
</evidence>
<keyword evidence="5" id="KW-0804">Transcription</keyword>
<dbReference type="SUPFAM" id="SSF46894">
    <property type="entry name" value="C-terminal effector domain of the bipartite response regulators"/>
    <property type="match status" value="1"/>
</dbReference>
<reference evidence="10 13" key="3">
    <citation type="submission" date="2019-12" db="EMBL/GenBank/DDBJ databases">
        <title>Draft Genome Sequences of Six Type Strains of the Genus Massilia.</title>
        <authorList>
            <person name="Miess H."/>
            <person name="Frediansyah A."/>
            <person name="Goeker M."/>
            <person name="Gross H."/>
        </authorList>
    </citation>
    <scope>NUCLEOTIDE SEQUENCE [LARGE SCALE GENOMIC DNA]</scope>
    <source>
        <strain evidence="10 13">DSM 26639</strain>
    </source>
</reference>
<keyword evidence="3" id="KW-0805">Transcription regulation</keyword>
<dbReference type="CDD" id="cd00383">
    <property type="entry name" value="trans_reg_C"/>
    <property type="match status" value="1"/>
</dbReference>
<dbReference type="InterPro" id="IPR001789">
    <property type="entry name" value="Sig_transdc_resp-reg_receiver"/>
</dbReference>
<reference evidence="11 12" key="1">
    <citation type="journal article" date="2015" name="Stand. Genomic Sci.">
        <title>Genomic Encyclopedia of Bacterial and Archaeal Type Strains, Phase III: the genomes of soil and plant-associated and newly described type strains.</title>
        <authorList>
            <person name="Whitman W.B."/>
            <person name="Woyke T."/>
            <person name="Klenk H.P."/>
            <person name="Zhou Y."/>
            <person name="Lilburn T.G."/>
            <person name="Beck B.J."/>
            <person name="De Vos P."/>
            <person name="Vandamme P."/>
            <person name="Eisen J.A."/>
            <person name="Garrity G."/>
            <person name="Hugenholtz P."/>
            <person name="Kyrpides N.C."/>
        </authorList>
    </citation>
    <scope>NUCLEOTIDE SEQUENCE [LARGE SCALE GENOMIC DNA]</scope>
    <source>
        <strain evidence="11 12">CGMCC 1.10685</strain>
    </source>
</reference>
<dbReference type="SMART" id="SM00448">
    <property type="entry name" value="REC"/>
    <property type="match status" value="1"/>
</dbReference>
<evidence type="ECO:0000259" key="8">
    <source>
        <dbReference type="PROSITE" id="PS50110"/>
    </source>
</evidence>
<dbReference type="EMBL" id="VLKW01000009">
    <property type="protein sequence ID" value="TWI44322.1"/>
    <property type="molecule type" value="Genomic_DNA"/>
</dbReference>
<dbReference type="CDD" id="cd17574">
    <property type="entry name" value="REC_OmpR"/>
    <property type="match status" value="1"/>
</dbReference>
<evidence type="ECO:0000256" key="1">
    <source>
        <dbReference type="ARBA" id="ARBA00022553"/>
    </source>
</evidence>
<evidence type="ECO:0000256" key="3">
    <source>
        <dbReference type="ARBA" id="ARBA00023015"/>
    </source>
</evidence>
<dbReference type="InterPro" id="IPR036388">
    <property type="entry name" value="WH-like_DNA-bd_sf"/>
</dbReference>
<dbReference type="Pfam" id="PF00486">
    <property type="entry name" value="Trans_reg_C"/>
    <property type="match status" value="1"/>
</dbReference>
<gene>
    <name evidence="10" type="ORF">GO485_24560</name>
    <name evidence="11" type="ORF">IP92_04267</name>
</gene>
<dbReference type="RefSeq" id="WP_145878890.1">
    <property type="nucleotide sequence ID" value="NZ_CP046904.1"/>
</dbReference>
<evidence type="ECO:0000313" key="11">
    <source>
        <dbReference type="EMBL" id="TWI44322.1"/>
    </source>
</evidence>
<reference evidence="11" key="2">
    <citation type="submission" date="2019-07" db="EMBL/GenBank/DDBJ databases">
        <authorList>
            <person name="Whitman W."/>
            <person name="Huntemann M."/>
            <person name="Clum A."/>
            <person name="Pillay M."/>
            <person name="Palaniappan K."/>
            <person name="Varghese N."/>
            <person name="Mikhailova N."/>
            <person name="Stamatis D."/>
            <person name="Reddy T."/>
            <person name="Daum C."/>
            <person name="Shapiro N."/>
            <person name="Ivanova N."/>
            <person name="Kyrpides N."/>
            <person name="Woyke T."/>
        </authorList>
    </citation>
    <scope>NUCLEOTIDE SEQUENCE</scope>
    <source>
        <strain evidence="11">CGMCC 1.10685</strain>
    </source>
</reference>
<dbReference type="GO" id="GO:0032993">
    <property type="term" value="C:protein-DNA complex"/>
    <property type="evidence" value="ECO:0007669"/>
    <property type="project" value="TreeGrafter"/>
</dbReference>
<keyword evidence="13" id="KW-1185">Reference proteome</keyword>
<evidence type="ECO:0000256" key="7">
    <source>
        <dbReference type="PROSITE-ProRule" id="PRU01091"/>
    </source>
</evidence>
<evidence type="ECO:0000256" key="5">
    <source>
        <dbReference type="ARBA" id="ARBA00023163"/>
    </source>
</evidence>
<dbReference type="SMART" id="SM00862">
    <property type="entry name" value="Trans_reg_C"/>
    <property type="match status" value="1"/>
</dbReference>
<protein>
    <submittedName>
        <fullName evidence="10 11">Response regulator</fullName>
    </submittedName>
</protein>
<name>A0A562PIM7_9BURK</name>
<evidence type="ECO:0000313" key="12">
    <source>
        <dbReference type="Proteomes" id="UP000315112"/>
    </source>
</evidence>
<evidence type="ECO:0000256" key="6">
    <source>
        <dbReference type="PROSITE-ProRule" id="PRU00169"/>
    </source>
</evidence>
<dbReference type="PROSITE" id="PS51755">
    <property type="entry name" value="OMPR_PHOB"/>
    <property type="match status" value="1"/>
</dbReference>
<feature type="domain" description="Response regulatory" evidence="8">
    <location>
        <begin position="6"/>
        <end position="119"/>
    </location>
</feature>
<sequence length="221" mass="24278">MSAAQHVLVVEDELRLARLLVSYLEAAGYRATALHDGRRVQSLVAAGGVDLVLLDWMLPGVDGMTLCRALRAGGDLPVIMMTARAAEEDRLEGLDSGADDYICKPFSPREVVARVRAVLRRRPPQATPRAGLHIDALALRAFVDGRELALTPVEFRLLKVLRDSPGVARTRDELRANVYADHRVVSDRTIDAHVKNLRRKLGEAGLPDAIAAVYGIGYRWL</sequence>
<dbReference type="PANTHER" id="PTHR48111">
    <property type="entry name" value="REGULATOR OF RPOS"/>
    <property type="match status" value="1"/>
</dbReference>
<dbReference type="Pfam" id="PF00072">
    <property type="entry name" value="Response_reg"/>
    <property type="match status" value="1"/>
</dbReference>
<keyword evidence="1 6" id="KW-0597">Phosphoprotein</keyword>
<dbReference type="PANTHER" id="PTHR48111:SF59">
    <property type="entry name" value="TRANSCRIPTIONAL REGULATORY PROTEIN BAER"/>
    <property type="match status" value="1"/>
</dbReference>
<feature type="domain" description="OmpR/PhoB-type" evidence="9">
    <location>
        <begin position="124"/>
        <end position="221"/>
    </location>
</feature>
<dbReference type="Proteomes" id="UP000437862">
    <property type="component" value="Chromosome"/>
</dbReference>
<evidence type="ECO:0000256" key="2">
    <source>
        <dbReference type="ARBA" id="ARBA00023012"/>
    </source>
</evidence>
<accession>A0A562PIM7</accession>
<feature type="DNA-binding region" description="OmpR/PhoB-type" evidence="7">
    <location>
        <begin position="124"/>
        <end position="221"/>
    </location>
</feature>
<dbReference type="InterPro" id="IPR011006">
    <property type="entry name" value="CheY-like_superfamily"/>
</dbReference>
<keyword evidence="2" id="KW-0902">Two-component regulatory system</keyword>
<keyword evidence="4 7" id="KW-0238">DNA-binding</keyword>
<organism evidence="11 12">
    <name type="scientific">Pseudoduganella flava</name>
    <dbReference type="NCBI Taxonomy" id="871742"/>
    <lineage>
        <taxon>Bacteria</taxon>
        <taxon>Pseudomonadati</taxon>
        <taxon>Pseudomonadota</taxon>
        <taxon>Betaproteobacteria</taxon>
        <taxon>Burkholderiales</taxon>
        <taxon>Oxalobacteraceae</taxon>
        <taxon>Telluria group</taxon>
        <taxon>Pseudoduganella</taxon>
    </lineage>
</organism>
<dbReference type="SUPFAM" id="SSF52172">
    <property type="entry name" value="CheY-like"/>
    <property type="match status" value="1"/>
</dbReference>
<dbReference type="Gene3D" id="6.10.250.690">
    <property type="match status" value="1"/>
</dbReference>
<dbReference type="EMBL" id="CP046904">
    <property type="protein sequence ID" value="QGZ41914.1"/>
    <property type="molecule type" value="Genomic_DNA"/>
</dbReference>
<dbReference type="Proteomes" id="UP000315112">
    <property type="component" value="Unassembled WGS sequence"/>
</dbReference>
<dbReference type="OrthoDB" id="9802426at2"/>
<dbReference type="AlphaFoldDB" id="A0A562PIM7"/>
<dbReference type="Gene3D" id="3.40.50.2300">
    <property type="match status" value="1"/>
</dbReference>
<dbReference type="GO" id="GO:0005829">
    <property type="term" value="C:cytosol"/>
    <property type="evidence" value="ECO:0007669"/>
    <property type="project" value="TreeGrafter"/>
</dbReference>
<dbReference type="GO" id="GO:0000976">
    <property type="term" value="F:transcription cis-regulatory region binding"/>
    <property type="evidence" value="ECO:0007669"/>
    <property type="project" value="TreeGrafter"/>
</dbReference>
<feature type="modified residue" description="4-aspartylphosphate" evidence="6">
    <location>
        <position position="55"/>
    </location>
</feature>
<dbReference type="GO" id="GO:0006355">
    <property type="term" value="P:regulation of DNA-templated transcription"/>
    <property type="evidence" value="ECO:0007669"/>
    <property type="project" value="InterPro"/>
</dbReference>
<evidence type="ECO:0000313" key="10">
    <source>
        <dbReference type="EMBL" id="QGZ41914.1"/>
    </source>
</evidence>
<dbReference type="GO" id="GO:0000156">
    <property type="term" value="F:phosphorelay response regulator activity"/>
    <property type="evidence" value="ECO:0007669"/>
    <property type="project" value="TreeGrafter"/>
</dbReference>